<evidence type="ECO:0000256" key="1">
    <source>
        <dbReference type="SAM" id="Phobius"/>
    </source>
</evidence>
<dbReference type="Proteomes" id="UP000246104">
    <property type="component" value="Unassembled WGS sequence"/>
</dbReference>
<keyword evidence="1" id="KW-1133">Transmembrane helix</keyword>
<protein>
    <submittedName>
        <fullName evidence="2">Uncharacterized protein</fullName>
    </submittedName>
</protein>
<evidence type="ECO:0000313" key="2">
    <source>
        <dbReference type="EMBL" id="PWU23810.1"/>
    </source>
</evidence>
<organism evidence="2 3">
    <name type="scientific">Candidatus Cerribacteria bacterium 'Amazon FNV 2010 28 9'</name>
    <dbReference type="NCBI Taxonomy" id="2081795"/>
    <lineage>
        <taxon>Bacteria</taxon>
        <taxon>Candidatus Cerribacteria</taxon>
    </lineage>
</organism>
<feature type="transmembrane region" description="Helical" evidence="1">
    <location>
        <begin position="76"/>
        <end position="96"/>
    </location>
</feature>
<evidence type="ECO:0000313" key="3">
    <source>
        <dbReference type="Proteomes" id="UP000246104"/>
    </source>
</evidence>
<sequence>MNAITFAKAIKIFTSLFFLYKAVTSLIVIFNASRIMLVATENYFSIGIVYVIIIPFVVLFLPNLITSILIWKEKQIGYILGLTISLLAVFVFILGVESIVSHGIDTTFLSLVGTNLIDIIGIILCLFGFFPKLNKNRPSLNQ</sequence>
<keyword evidence="1" id="KW-0812">Transmembrane</keyword>
<dbReference type="AlphaFoldDB" id="A0A317JUL8"/>
<accession>A0A317JUL8</accession>
<dbReference type="EMBL" id="PSRQ01000022">
    <property type="protein sequence ID" value="PWU23810.1"/>
    <property type="molecule type" value="Genomic_DNA"/>
</dbReference>
<name>A0A317JUL8_9BACT</name>
<feature type="transmembrane region" description="Helical" evidence="1">
    <location>
        <begin position="43"/>
        <end position="64"/>
    </location>
</feature>
<feature type="transmembrane region" description="Helical" evidence="1">
    <location>
        <begin position="12"/>
        <end position="37"/>
    </location>
</feature>
<keyword evidence="1" id="KW-0472">Membrane</keyword>
<feature type="transmembrane region" description="Helical" evidence="1">
    <location>
        <begin position="108"/>
        <end position="130"/>
    </location>
</feature>
<gene>
    <name evidence="2" type="ORF">C5B42_01450</name>
</gene>
<proteinExistence type="predicted"/>
<comment type="caution">
    <text evidence="2">The sequence shown here is derived from an EMBL/GenBank/DDBJ whole genome shotgun (WGS) entry which is preliminary data.</text>
</comment>
<reference evidence="2 3" key="1">
    <citation type="submission" date="2018-02" db="EMBL/GenBank/DDBJ databases">
        <title>Genomic Reconstructions from Amazon Rainforest and Pasture Soil Reveal Novel Insights into the Physiology of Candidate Phyla in Tropical Sites.</title>
        <authorList>
            <person name="Kroeger M.E."/>
            <person name="Delmont T."/>
            <person name="Eren A.M."/>
            <person name="Guo J."/>
            <person name="Meyer K.M."/>
            <person name="Khan K."/>
            <person name="Rodrigues J.L.M."/>
            <person name="Bohannan B.J.M."/>
            <person name="Tringe S."/>
            <person name="Borges C.D."/>
            <person name="Tiedje J."/>
            <person name="Tsai S.M."/>
            <person name="Nusslein K."/>
        </authorList>
    </citation>
    <scope>NUCLEOTIDE SEQUENCE [LARGE SCALE GENOMIC DNA]</scope>
    <source>
        <strain evidence="2">Amazon FNV 2010 28 9</strain>
    </source>
</reference>